<evidence type="ECO:0000313" key="3">
    <source>
        <dbReference type="Proteomes" id="UP000602510"/>
    </source>
</evidence>
<organism evidence="2 3">
    <name type="scientific">Phytophthora infestans</name>
    <name type="common">Potato late blight agent</name>
    <name type="synonym">Botrytis infestans</name>
    <dbReference type="NCBI Taxonomy" id="4787"/>
    <lineage>
        <taxon>Eukaryota</taxon>
        <taxon>Sar</taxon>
        <taxon>Stramenopiles</taxon>
        <taxon>Oomycota</taxon>
        <taxon>Peronosporomycetes</taxon>
        <taxon>Peronosporales</taxon>
        <taxon>Peronosporaceae</taxon>
        <taxon>Phytophthora</taxon>
    </lineage>
</organism>
<protein>
    <submittedName>
        <fullName evidence="2">Uncharacterized protein</fullName>
    </submittedName>
</protein>
<dbReference type="EMBL" id="WSZM01000184">
    <property type="protein sequence ID" value="KAF4038975.1"/>
    <property type="molecule type" value="Genomic_DNA"/>
</dbReference>
<sequence length="125" mass="14343">MLVLLGKFNALKNTRNSTGDPSCPTDVAPAKRVYQLIEAIFGLESTAVSAAGNSRTGRTHYELEQLCKKIQADSTESDDNDDWCITIVAMEEHNAARQLEYRRERDTQRRQDELRRQAQDERREE</sequence>
<evidence type="ECO:0000313" key="2">
    <source>
        <dbReference type="EMBL" id="KAF4038975.1"/>
    </source>
</evidence>
<name>A0A833WK67_PHYIN</name>
<proteinExistence type="predicted"/>
<gene>
    <name evidence="2" type="ORF">GN244_ATG08965</name>
</gene>
<keyword evidence="3" id="KW-1185">Reference proteome</keyword>
<reference evidence="2" key="1">
    <citation type="submission" date="2020-04" db="EMBL/GenBank/DDBJ databases">
        <title>Hybrid Assembly of Korean Phytophthora infestans isolates.</title>
        <authorList>
            <person name="Prokchorchik M."/>
            <person name="Lee Y."/>
            <person name="Seo J."/>
            <person name="Cho J.-H."/>
            <person name="Park Y.-E."/>
            <person name="Jang D.-C."/>
            <person name="Im J.-S."/>
            <person name="Choi J.-G."/>
            <person name="Park H.-J."/>
            <person name="Lee G.-B."/>
            <person name="Lee Y.-G."/>
            <person name="Hong S.-Y."/>
            <person name="Cho K."/>
            <person name="Sohn K.H."/>
        </authorList>
    </citation>
    <scope>NUCLEOTIDE SEQUENCE</scope>
    <source>
        <strain evidence="2">KR_1_A1</strain>
    </source>
</reference>
<feature type="region of interest" description="Disordered" evidence="1">
    <location>
        <begin position="99"/>
        <end position="125"/>
    </location>
</feature>
<accession>A0A833WK67</accession>
<comment type="caution">
    <text evidence="2">The sequence shown here is derived from an EMBL/GenBank/DDBJ whole genome shotgun (WGS) entry which is preliminary data.</text>
</comment>
<dbReference type="AlphaFoldDB" id="A0A833WK67"/>
<evidence type="ECO:0000256" key="1">
    <source>
        <dbReference type="SAM" id="MobiDB-lite"/>
    </source>
</evidence>
<dbReference type="Proteomes" id="UP000602510">
    <property type="component" value="Unassembled WGS sequence"/>
</dbReference>